<dbReference type="AlphaFoldDB" id="A0A146K3W8"/>
<proteinExistence type="predicted"/>
<organism evidence="1">
    <name type="scientific">Trepomonas sp. PC1</name>
    <dbReference type="NCBI Taxonomy" id="1076344"/>
    <lineage>
        <taxon>Eukaryota</taxon>
        <taxon>Metamonada</taxon>
        <taxon>Diplomonadida</taxon>
        <taxon>Hexamitidae</taxon>
        <taxon>Hexamitinae</taxon>
        <taxon>Trepomonas</taxon>
    </lineage>
</organism>
<sequence>QSLRSSLVDEATKVQAYNYLFSLQFADEFKQPFIAQLLSSDQDLQKAAINFSEIYFQHYKALDTAQLAEVIPAVFNSLGNIDIPELGFQLALNASECMCFLYFTKKVSNIHQLFQNAFTNATPAQKMIYGNLLLKFFEFFTTQPLSDNTIESLNLLYQSTLPVLNLFLEDFEFLLLGLKLVNAILQVRFLPQEIQENIQFIWSKAQQDVTELDNRNEIQIVQTQVMLSVLDNYRDNEIHAQLLQQVLQQFNELMIDINLQFVIPPIIIKYLLQNQIFTDDVFQLVFQYLDQVIAAHQLFMNINTTQNAFDAFFFSDCLENMFQICQQTDASKQLFTQKIQELSADRQLNVALKMRFSDYQQQFLQVSNQSIKIQVSQLLLKQKKIDDLEMQFIFQLCESTGQNNQLVNKSFFYCICCYGQVSLLQNFFEVFAISGYDLQVFALNQLLKLFNASTEKEQIFQHLIQQFIACPNYLRLKNSIFRCLGYINKQVLLPDLLQFCTAQFLEGFMVINDFSQQMSEIQNTELKKLSNALEETGETQPLGEFMLTATTQMYKQLHTPGAARLLTFFVQNVQMDSQVLQDIKNGIMQQIHVVYCDQKAMEEVFILYINVCLALQTAPNEEEMSELVLRCCHKNFYRQLTAITLLQSLFGVYQRNEKVKLIIKQCVCIILGKQCDYCLNVGRQLEVDVEVEEVVKEEDLQQIVEYFGLQ</sequence>
<evidence type="ECO:0000313" key="1">
    <source>
        <dbReference type="EMBL" id="JAP90209.1"/>
    </source>
</evidence>
<accession>A0A146K3W8</accession>
<protein>
    <submittedName>
        <fullName evidence="1">Uncharacterized protein</fullName>
    </submittedName>
</protein>
<dbReference type="EMBL" id="GDID01006397">
    <property type="protein sequence ID" value="JAP90209.1"/>
    <property type="molecule type" value="Transcribed_RNA"/>
</dbReference>
<name>A0A146K3W8_9EUKA</name>
<reference evidence="1" key="1">
    <citation type="submission" date="2015-07" db="EMBL/GenBank/DDBJ databases">
        <title>Adaptation to a free-living lifestyle via gene acquisitions in the diplomonad Trepomonas sp. PC1.</title>
        <authorList>
            <person name="Xu F."/>
            <person name="Jerlstrom-Hultqvist J."/>
            <person name="Kolisko M."/>
            <person name="Simpson A.G.B."/>
            <person name="Roger A.J."/>
            <person name="Svard S.G."/>
            <person name="Andersson J.O."/>
        </authorList>
    </citation>
    <scope>NUCLEOTIDE SEQUENCE</scope>
    <source>
        <strain evidence="1">PC1</strain>
    </source>
</reference>
<gene>
    <name evidence="1" type="ORF">TPC1_30296</name>
</gene>
<feature type="non-terminal residue" evidence="1">
    <location>
        <position position="1"/>
    </location>
</feature>